<organism evidence="3 5">
    <name type="scientific">Rotaria magnacalcarata</name>
    <dbReference type="NCBI Taxonomy" id="392030"/>
    <lineage>
        <taxon>Eukaryota</taxon>
        <taxon>Metazoa</taxon>
        <taxon>Spiralia</taxon>
        <taxon>Gnathifera</taxon>
        <taxon>Rotifera</taxon>
        <taxon>Eurotatoria</taxon>
        <taxon>Bdelloidea</taxon>
        <taxon>Philodinida</taxon>
        <taxon>Philodinidae</taxon>
        <taxon>Rotaria</taxon>
    </lineage>
</organism>
<dbReference type="InterPro" id="IPR001296">
    <property type="entry name" value="Glyco_trans_1"/>
</dbReference>
<keyword evidence="1" id="KW-0328">Glycosyltransferase</keyword>
<keyword evidence="1" id="KW-0808">Transferase</keyword>
<dbReference type="CDD" id="cd03801">
    <property type="entry name" value="GT4_PimA-like"/>
    <property type="match status" value="1"/>
</dbReference>
<dbReference type="AlphaFoldDB" id="A0A817AAD0"/>
<evidence type="ECO:0000256" key="1">
    <source>
        <dbReference type="ARBA" id="ARBA00022676"/>
    </source>
</evidence>
<dbReference type="EMBL" id="CAJNRG010017616">
    <property type="protein sequence ID" value="CAF2235020.1"/>
    <property type="molecule type" value="Genomic_DNA"/>
</dbReference>
<evidence type="ECO:0000313" key="5">
    <source>
        <dbReference type="Proteomes" id="UP000663887"/>
    </source>
</evidence>
<name>A0A817AAD0_9BILA</name>
<dbReference type="GO" id="GO:0016757">
    <property type="term" value="F:glycosyltransferase activity"/>
    <property type="evidence" value="ECO:0007669"/>
    <property type="project" value="UniProtKB-KW"/>
</dbReference>
<dbReference type="Pfam" id="PF00534">
    <property type="entry name" value="Glycos_transf_1"/>
    <property type="match status" value="1"/>
</dbReference>
<dbReference type="EMBL" id="CAJOBF010001057">
    <property type="protein sequence ID" value="CAF3907360.1"/>
    <property type="molecule type" value="Genomic_DNA"/>
</dbReference>
<sequence length="339" mass="37871">MNRKLGGAEQAFLDYNNALNLKGCDVINITSSFAQINNRKISTIKLPNLTPWCILSKMYLKLLILFHKPDLVIVHGGRAVNFAYGANIKNIPVIGVTHSYSIRHILKCNYIIALDLLLKKHLIDNGYPDSQIFIVSNMINTPPKKTDSGASKKTVCVIGALGRFVPEKGFNYLIEAISILRDRRYNVKLILGGSGPLEDRLKKLVLDINIEKNVEFVGWIKDKKSFFEEIDIFCIPSVFETFGIVALEAMSQQVPIVATKTAGASEIFEPDVDALLTKTASSQELADKIAYLIENPDNGRELKNNAYDKIVNRYDTHVVANKLLETLENIVLLSANYKT</sequence>
<accession>A0A817AAD0</accession>
<comment type="caution">
    <text evidence="3">The sequence shown here is derived from an EMBL/GenBank/DDBJ whole genome shotgun (WGS) entry which is preliminary data.</text>
</comment>
<feature type="domain" description="Glycosyl transferase family 1" evidence="2">
    <location>
        <begin position="150"/>
        <end position="308"/>
    </location>
</feature>
<dbReference type="Proteomes" id="UP000663887">
    <property type="component" value="Unassembled WGS sequence"/>
</dbReference>
<protein>
    <recommendedName>
        <fullName evidence="2">Glycosyl transferase family 1 domain-containing protein</fullName>
    </recommendedName>
</protein>
<dbReference type="Proteomes" id="UP000663842">
    <property type="component" value="Unassembled WGS sequence"/>
</dbReference>
<dbReference type="PANTHER" id="PTHR12526">
    <property type="entry name" value="GLYCOSYLTRANSFERASE"/>
    <property type="match status" value="1"/>
</dbReference>
<evidence type="ECO:0000313" key="3">
    <source>
        <dbReference type="EMBL" id="CAF2235020.1"/>
    </source>
</evidence>
<dbReference type="PANTHER" id="PTHR12526:SF630">
    <property type="entry name" value="GLYCOSYLTRANSFERASE"/>
    <property type="match status" value="1"/>
</dbReference>
<evidence type="ECO:0000313" key="4">
    <source>
        <dbReference type="EMBL" id="CAF3907360.1"/>
    </source>
</evidence>
<dbReference type="SUPFAM" id="SSF53756">
    <property type="entry name" value="UDP-Glycosyltransferase/glycogen phosphorylase"/>
    <property type="match status" value="1"/>
</dbReference>
<dbReference type="Gene3D" id="3.40.50.2000">
    <property type="entry name" value="Glycogen Phosphorylase B"/>
    <property type="match status" value="2"/>
</dbReference>
<proteinExistence type="predicted"/>
<reference evidence="3" key="1">
    <citation type="submission" date="2021-02" db="EMBL/GenBank/DDBJ databases">
        <authorList>
            <person name="Nowell W R."/>
        </authorList>
    </citation>
    <scope>NUCLEOTIDE SEQUENCE</scope>
</reference>
<evidence type="ECO:0000259" key="2">
    <source>
        <dbReference type="Pfam" id="PF00534"/>
    </source>
</evidence>
<gene>
    <name evidence="4" type="ORF">UXM345_LOCUS10879</name>
    <name evidence="3" type="ORF">XDN619_LOCUS34536</name>
</gene>